<feature type="transmembrane region" description="Helical" evidence="1">
    <location>
        <begin position="245"/>
        <end position="264"/>
    </location>
</feature>
<gene>
    <name evidence="3" type="ORF">NQF78_09855</name>
</gene>
<evidence type="ECO:0000313" key="4">
    <source>
        <dbReference type="Proteomes" id="UP001207830"/>
    </source>
</evidence>
<dbReference type="Pfam" id="PF01757">
    <property type="entry name" value="Acyl_transf_3"/>
    <property type="match status" value="1"/>
</dbReference>
<reference evidence="3 4" key="1">
    <citation type="submission" date="2022-07" db="EMBL/GenBank/DDBJ databases">
        <title>Characterization of plant growth promoting rhizobacteria (PGPR) for use as bioinoculants in agriculture.</title>
        <authorList>
            <person name="Hassen A.I."/>
            <person name="Pierneef R."/>
        </authorList>
    </citation>
    <scope>NUCLEOTIDE SEQUENCE [LARGE SCALE GENOMIC DNA]</scope>
    <source>
        <strain evidence="3 4">SARCC-3054</strain>
    </source>
</reference>
<comment type="caution">
    <text evidence="3">The sequence shown here is derived from an EMBL/GenBank/DDBJ whole genome shotgun (WGS) entry which is preliminary data.</text>
</comment>
<feature type="transmembrane region" description="Helical" evidence="1">
    <location>
        <begin position="184"/>
        <end position="202"/>
    </location>
</feature>
<dbReference type="PANTHER" id="PTHR23028">
    <property type="entry name" value="ACETYLTRANSFERASE"/>
    <property type="match status" value="1"/>
</dbReference>
<feature type="domain" description="Acyltransferase 3" evidence="2">
    <location>
        <begin position="8"/>
        <end position="322"/>
    </location>
</feature>
<keyword evidence="4" id="KW-1185">Reference proteome</keyword>
<keyword evidence="3" id="KW-0012">Acyltransferase</keyword>
<protein>
    <submittedName>
        <fullName evidence="3">Acyltransferase</fullName>
    </submittedName>
</protein>
<feature type="transmembrane region" description="Helical" evidence="1">
    <location>
        <begin position="301"/>
        <end position="325"/>
    </location>
</feature>
<keyword evidence="1" id="KW-0812">Transmembrane</keyword>
<feature type="transmembrane region" description="Helical" evidence="1">
    <location>
        <begin position="46"/>
        <end position="63"/>
    </location>
</feature>
<proteinExistence type="predicted"/>
<evidence type="ECO:0000313" key="3">
    <source>
        <dbReference type="EMBL" id="MCY0108617.1"/>
    </source>
</evidence>
<feature type="transmembrane region" description="Helical" evidence="1">
    <location>
        <begin position="271"/>
        <end position="289"/>
    </location>
</feature>
<accession>A0ABT3YSZ9</accession>
<feature type="transmembrane region" description="Helical" evidence="1">
    <location>
        <begin position="128"/>
        <end position="151"/>
    </location>
</feature>
<sequence>MVSTHRLTYLDSVRALAALAVVISHYIERTPLFNWAIFDYFRPGQFGVVVFFMVSGFVIPFSFKDGPGKTRRFILSRFFRLYPAYWLSIVLACVAIAFFVSGELDRARVLANVTMLQTMIGYSNLFGVYWTLFVELVFYGLCIALSLVGLLGHLKARFWLAIALLMLSLVGAAGRYYYALPAPVGILSSLSLMLFGGLWRNFQIDRDPKAKRYSFIWIAVFVIAFPIIALLAYDVDQGLRENAWNFIGSYWAALLFFMLTTTVLKLENRMLAFLGAISYSVYLTHPFFLELADSKVNLQNGFNLPVFVLYCLGTLVLSSLCYFLIEKRSIGLGRQINAHLDARLTRRSAISRAKASALEAGVQVD</sequence>
<evidence type="ECO:0000259" key="2">
    <source>
        <dbReference type="Pfam" id="PF01757"/>
    </source>
</evidence>
<dbReference type="PANTHER" id="PTHR23028:SF53">
    <property type="entry name" value="ACYL_TRANSF_3 DOMAIN-CONTAINING PROTEIN"/>
    <property type="match status" value="1"/>
</dbReference>
<name>A0ABT3YSZ9_9PSED</name>
<organism evidence="3 4">
    <name type="scientific">Pseudomonas monsensis</name>
    <dbReference type="NCBI Taxonomy" id="2745509"/>
    <lineage>
        <taxon>Bacteria</taxon>
        <taxon>Pseudomonadati</taxon>
        <taxon>Pseudomonadota</taxon>
        <taxon>Gammaproteobacteria</taxon>
        <taxon>Pseudomonadales</taxon>
        <taxon>Pseudomonadaceae</taxon>
        <taxon>Pseudomonas</taxon>
    </lineage>
</organism>
<dbReference type="InterPro" id="IPR050879">
    <property type="entry name" value="Acyltransferase_3"/>
</dbReference>
<dbReference type="EMBL" id="JANIGP010000005">
    <property type="protein sequence ID" value="MCY0108617.1"/>
    <property type="molecule type" value="Genomic_DNA"/>
</dbReference>
<dbReference type="InterPro" id="IPR002656">
    <property type="entry name" value="Acyl_transf_3_dom"/>
</dbReference>
<feature type="transmembrane region" description="Helical" evidence="1">
    <location>
        <begin position="158"/>
        <end position="178"/>
    </location>
</feature>
<keyword evidence="1" id="KW-0472">Membrane</keyword>
<feature type="transmembrane region" description="Helical" evidence="1">
    <location>
        <begin position="214"/>
        <end position="233"/>
    </location>
</feature>
<dbReference type="Proteomes" id="UP001207830">
    <property type="component" value="Unassembled WGS sequence"/>
</dbReference>
<evidence type="ECO:0000256" key="1">
    <source>
        <dbReference type="SAM" id="Phobius"/>
    </source>
</evidence>
<feature type="transmembrane region" description="Helical" evidence="1">
    <location>
        <begin position="84"/>
        <end position="102"/>
    </location>
</feature>
<dbReference type="GO" id="GO:0016746">
    <property type="term" value="F:acyltransferase activity"/>
    <property type="evidence" value="ECO:0007669"/>
    <property type="project" value="UniProtKB-KW"/>
</dbReference>
<dbReference type="RefSeq" id="WP_267799590.1">
    <property type="nucleotide sequence ID" value="NZ_JANIGP010000005.1"/>
</dbReference>
<keyword evidence="3" id="KW-0808">Transferase</keyword>
<keyword evidence="1" id="KW-1133">Transmembrane helix</keyword>